<dbReference type="AlphaFoldDB" id="A0A0L7KLM8"/>
<gene>
    <name evidence="1" type="ORF">OBRU01_24659</name>
</gene>
<proteinExistence type="predicted"/>
<sequence>MFYAWLFQEAIYAKHPQPSNPTGAKPASQEIDEGFTNSEVLQKLTLFRKTIANRHRNEDLLKKLQIHPLYDAAHHPQRKIERKDKAALPVNRVDFNLVPVSDADKNIINELNSNKLPEFKPLLPDIATEMKLLENYINNINKDYEEYYNDDNLYDDYMQSNTMTSYLIEKIQELHDWITKDPDFDQANTITTKVSTKSGFSELLRAVNDSLLEGNVTIVMNKLRDMYFGDNVTSGNSSRRIILTNSTDLLSFSILTLDVLLLHNIQLMAWESQEAARAKMLRDPDVFAFNALFMEHGQAGAG</sequence>
<comment type="caution">
    <text evidence="1">The sequence shown here is derived from an EMBL/GenBank/DDBJ whole genome shotgun (WGS) entry which is preliminary data.</text>
</comment>
<reference evidence="1 2" key="1">
    <citation type="journal article" date="2015" name="Genome Biol. Evol.">
        <title>The genome of winter moth (Operophtera brumata) provides a genomic perspective on sexual dimorphism and phenology.</title>
        <authorList>
            <person name="Derks M.F."/>
            <person name="Smit S."/>
            <person name="Salis L."/>
            <person name="Schijlen E."/>
            <person name="Bossers A."/>
            <person name="Mateman C."/>
            <person name="Pijl A.S."/>
            <person name="de Ridder D."/>
            <person name="Groenen M.A."/>
            <person name="Visser M.E."/>
            <person name="Megens H.J."/>
        </authorList>
    </citation>
    <scope>NUCLEOTIDE SEQUENCE [LARGE SCALE GENOMIC DNA]</scope>
    <source>
        <strain evidence="1">WM2013NL</strain>
        <tissue evidence="1">Head and thorax</tissue>
    </source>
</reference>
<accession>A0A0L7KLM8</accession>
<evidence type="ECO:0000313" key="2">
    <source>
        <dbReference type="Proteomes" id="UP000037510"/>
    </source>
</evidence>
<dbReference type="Proteomes" id="UP000037510">
    <property type="component" value="Unassembled WGS sequence"/>
</dbReference>
<dbReference type="EMBL" id="JTDY01009194">
    <property type="protein sequence ID" value="KOB63991.1"/>
    <property type="molecule type" value="Genomic_DNA"/>
</dbReference>
<organism evidence="1 2">
    <name type="scientific">Operophtera brumata</name>
    <name type="common">Winter moth</name>
    <name type="synonym">Phalaena brumata</name>
    <dbReference type="NCBI Taxonomy" id="104452"/>
    <lineage>
        <taxon>Eukaryota</taxon>
        <taxon>Metazoa</taxon>
        <taxon>Ecdysozoa</taxon>
        <taxon>Arthropoda</taxon>
        <taxon>Hexapoda</taxon>
        <taxon>Insecta</taxon>
        <taxon>Pterygota</taxon>
        <taxon>Neoptera</taxon>
        <taxon>Endopterygota</taxon>
        <taxon>Lepidoptera</taxon>
        <taxon>Glossata</taxon>
        <taxon>Ditrysia</taxon>
        <taxon>Geometroidea</taxon>
        <taxon>Geometridae</taxon>
        <taxon>Larentiinae</taxon>
        <taxon>Operophtera</taxon>
    </lineage>
</organism>
<protein>
    <submittedName>
        <fullName evidence="1">Uncharacterized protein</fullName>
    </submittedName>
</protein>
<name>A0A0L7KLM8_OPEBR</name>
<evidence type="ECO:0000313" key="1">
    <source>
        <dbReference type="EMBL" id="KOB63991.1"/>
    </source>
</evidence>
<keyword evidence="2" id="KW-1185">Reference proteome</keyword>